<evidence type="ECO:0008006" key="4">
    <source>
        <dbReference type="Google" id="ProtNLM"/>
    </source>
</evidence>
<keyword evidence="1" id="KW-0812">Transmembrane</keyword>
<feature type="transmembrane region" description="Helical" evidence="1">
    <location>
        <begin position="63"/>
        <end position="88"/>
    </location>
</feature>
<protein>
    <recommendedName>
        <fullName evidence="4">PrsW family intramembrane metalloprotease</fullName>
    </recommendedName>
</protein>
<feature type="transmembrane region" description="Helical" evidence="1">
    <location>
        <begin position="206"/>
        <end position="224"/>
    </location>
</feature>
<dbReference type="InterPro" id="IPR026898">
    <property type="entry name" value="PrsW"/>
</dbReference>
<dbReference type="AlphaFoldDB" id="A0A6B8VHJ7"/>
<accession>A0A6B8VHJ7</accession>
<dbReference type="Pfam" id="PF13367">
    <property type="entry name" value="PrsW-protease"/>
    <property type="match status" value="1"/>
</dbReference>
<dbReference type="PANTHER" id="PTHR36844">
    <property type="entry name" value="PROTEASE PRSW"/>
    <property type="match status" value="1"/>
</dbReference>
<evidence type="ECO:0000313" key="3">
    <source>
        <dbReference type="Proteomes" id="UP000427071"/>
    </source>
</evidence>
<dbReference type="Proteomes" id="UP000427071">
    <property type="component" value="Chromosome"/>
</dbReference>
<evidence type="ECO:0000256" key="1">
    <source>
        <dbReference type="SAM" id="Phobius"/>
    </source>
</evidence>
<keyword evidence="1" id="KW-0472">Membrane</keyword>
<keyword evidence="1" id="KW-1133">Transmembrane helix</keyword>
<reference evidence="3" key="1">
    <citation type="submission" date="2019-11" db="EMBL/GenBank/DDBJ databases">
        <title>Complete genome sequence of Corynebacterium kalinowskii 1959, a novel Corynebacterium species isolated from soil of a small paddock in Vilsendorf, Germany.</title>
        <authorList>
            <person name="Schaffert L."/>
            <person name="Ruwe M."/>
            <person name="Milse J."/>
            <person name="Hanuschka K."/>
            <person name="Ortseifen V."/>
            <person name="Droste J."/>
            <person name="Brandt D."/>
            <person name="Schlueter L."/>
            <person name="Kutter Y."/>
            <person name="Vinke S."/>
            <person name="Viehoefer P."/>
            <person name="Jacob L."/>
            <person name="Luebke N.-C."/>
            <person name="Schulte-Berndt E."/>
            <person name="Hain C."/>
            <person name="Linder M."/>
            <person name="Schmidt P."/>
            <person name="Wollenschlaeger L."/>
            <person name="Luttermann T."/>
            <person name="Thieme E."/>
            <person name="Hassa J."/>
            <person name="Haak M."/>
            <person name="Wittchen M."/>
            <person name="Mentz A."/>
            <person name="Persicke M."/>
            <person name="Busche T."/>
            <person name="Ruckert C."/>
        </authorList>
    </citation>
    <scope>NUCLEOTIDE SEQUENCE [LARGE SCALE GENOMIC DNA]</scope>
    <source>
        <strain evidence="3">1959</strain>
    </source>
</reference>
<dbReference type="EMBL" id="CP046452">
    <property type="protein sequence ID" value="QGU01074.1"/>
    <property type="molecule type" value="Genomic_DNA"/>
</dbReference>
<feature type="transmembrane region" description="Helical" evidence="1">
    <location>
        <begin position="230"/>
        <end position="250"/>
    </location>
</feature>
<dbReference type="PANTHER" id="PTHR36844:SF1">
    <property type="entry name" value="PROTEASE PRSW"/>
    <property type="match status" value="1"/>
</dbReference>
<feature type="transmembrane region" description="Helical" evidence="1">
    <location>
        <begin position="181"/>
        <end position="199"/>
    </location>
</feature>
<dbReference type="GO" id="GO:0008233">
    <property type="term" value="F:peptidase activity"/>
    <property type="evidence" value="ECO:0007669"/>
    <property type="project" value="InterPro"/>
</dbReference>
<name>A0A6B8VHJ7_9CORY</name>
<evidence type="ECO:0000313" key="2">
    <source>
        <dbReference type="EMBL" id="QGU01074.1"/>
    </source>
</evidence>
<dbReference type="KEGG" id="ckw:CKALI_00865"/>
<gene>
    <name evidence="2" type="ORF">CKALI_00865</name>
</gene>
<sequence length="266" mass="29157">MNRLWPVWLITIVGLPASLIFSAVNGFISPVGFGLGLLFVAIYLVAGILLFRAGPLWPSAGPLYVVACLVWGAAISLGLVFLPALGWVEITDRLGWDAVQASFAGAYPEEIAKALGVLVMLYAFRRLNRPWHGFVTGGLVGLGFEVNENLLYGAVGAVLDANSDFDGAVQTWGVRLLAGPGLHIVLTALSGWGIGLALFQRDSLKGLWWVFVAFSLHFLWNIMWPTEVAMVAHYVVMSAIIYPLFMWIYVQAVRRRKSDNSYVLLM</sequence>
<feature type="transmembrane region" description="Helical" evidence="1">
    <location>
        <begin position="32"/>
        <end position="51"/>
    </location>
</feature>
<proteinExistence type="predicted"/>
<organism evidence="2 3">
    <name type="scientific">Corynebacterium kalinowskii</name>
    <dbReference type="NCBI Taxonomy" id="2675216"/>
    <lineage>
        <taxon>Bacteria</taxon>
        <taxon>Bacillati</taxon>
        <taxon>Actinomycetota</taxon>
        <taxon>Actinomycetes</taxon>
        <taxon>Mycobacteriales</taxon>
        <taxon>Corynebacteriaceae</taxon>
        <taxon>Corynebacterium</taxon>
    </lineage>
</organism>
<keyword evidence="3" id="KW-1185">Reference proteome</keyword>